<evidence type="ECO:0000313" key="2">
    <source>
        <dbReference type="Proteomes" id="UP001163835"/>
    </source>
</evidence>
<dbReference type="EMBL" id="MU794954">
    <property type="protein sequence ID" value="KAJ3815143.1"/>
    <property type="molecule type" value="Genomic_DNA"/>
</dbReference>
<keyword evidence="2" id="KW-1185">Reference proteome</keyword>
<organism evidence="1 2">
    <name type="scientific">Lentinula aff. lateritia</name>
    <dbReference type="NCBI Taxonomy" id="2804960"/>
    <lineage>
        <taxon>Eukaryota</taxon>
        <taxon>Fungi</taxon>
        <taxon>Dikarya</taxon>
        <taxon>Basidiomycota</taxon>
        <taxon>Agaricomycotina</taxon>
        <taxon>Agaricomycetes</taxon>
        <taxon>Agaricomycetidae</taxon>
        <taxon>Agaricales</taxon>
        <taxon>Marasmiineae</taxon>
        <taxon>Omphalotaceae</taxon>
        <taxon>Lentinula</taxon>
    </lineage>
</organism>
<comment type="caution">
    <text evidence="1">The sequence shown here is derived from an EMBL/GenBank/DDBJ whole genome shotgun (WGS) entry which is preliminary data.</text>
</comment>
<accession>A0ACC1UEA5</accession>
<gene>
    <name evidence="1" type="ORF">F5876DRAFT_61776</name>
</gene>
<dbReference type="Proteomes" id="UP001163835">
    <property type="component" value="Unassembled WGS sequence"/>
</dbReference>
<proteinExistence type="predicted"/>
<reference evidence="1" key="1">
    <citation type="submission" date="2022-09" db="EMBL/GenBank/DDBJ databases">
        <title>A Global Phylogenomic Analysis of the Shiitake Genus Lentinula.</title>
        <authorList>
            <consortium name="DOE Joint Genome Institute"/>
            <person name="Sierra-Patev S."/>
            <person name="Min B."/>
            <person name="Naranjo-Ortiz M."/>
            <person name="Looney B."/>
            <person name="Konkel Z."/>
            <person name="Slot J.C."/>
            <person name="Sakamoto Y."/>
            <person name="Steenwyk J.L."/>
            <person name="Rokas A."/>
            <person name="Carro J."/>
            <person name="Camarero S."/>
            <person name="Ferreira P."/>
            <person name="Molpeceres G."/>
            <person name="Ruiz-Duenas F.J."/>
            <person name="Serrano A."/>
            <person name="Henrissat B."/>
            <person name="Drula E."/>
            <person name="Hughes K.W."/>
            <person name="Mata J.L."/>
            <person name="Ishikawa N.K."/>
            <person name="Vargas-Isla R."/>
            <person name="Ushijima S."/>
            <person name="Smith C.A."/>
            <person name="Ahrendt S."/>
            <person name="Andreopoulos W."/>
            <person name="He G."/>
            <person name="Labutti K."/>
            <person name="Lipzen A."/>
            <person name="Ng V."/>
            <person name="Riley R."/>
            <person name="Sandor L."/>
            <person name="Barry K."/>
            <person name="Martinez A.T."/>
            <person name="Xiao Y."/>
            <person name="Gibbons J.G."/>
            <person name="Terashima K."/>
            <person name="Grigoriev I.V."/>
            <person name="Hibbett D.S."/>
        </authorList>
    </citation>
    <scope>NUCLEOTIDE SEQUENCE</scope>
    <source>
        <strain evidence="1">TMI1499</strain>
    </source>
</reference>
<protein>
    <submittedName>
        <fullName evidence="1">Uncharacterized protein</fullName>
    </submittedName>
</protein>
<name>A0ACC1UEA5_9AGAR</name>
<evidence type="ECO:0000313" key="1">
    <source>
        <dbReference type="EMBL" id="KAJ3815143.1"/>
    </source>
</evidence>
<sequence length="474" mass="52664">MEQTTNPSSDYAKDVALPKSQFRSAGTLGYLSPPSSAIRTIHPTATYYLWAIRSHPNFTLMSLTTKEKTLKLDGQMHRDQYLKLANLRIPELEAEMNLLYAQTLEFKGGNEHQQNLRVALPNNITKHLTIHRFHSRKKRYEFLAATIELMKLDIFEVSNRKIPLKKLRITPSDTEIGHVFMACFGFVNDTSTSTSKSDSILPQHIPLTPSASQPISLHQNQQFIDVSLIKITNQLLIPPPSIPQHFSSIQEFRPGQKIVLDCMAVQPLRIGKIGALQSFIGLPDPICTTRNSTEITDAKYFIHEHCVSKPRFAVPGASGAIVRMVVGIFKGPGIELSIILPLTRLLERVERQKFLSKSFITRAFATIALLLGLALVKVNGGGNVDVVVVNAGASHESSTFNAQLQRFPEIESAIVKTLEDPCKRSIFILRGEGRFTVEFGNEKYINDISSHSQGILAVSCAYLLESASIDESSA</sequence>